<accession>A0A4R4D5A8</accession>
<evidence type="ECO:0000313" key="1">
    <source>
        <dbReference type="EMBL" id="TCZ54591.1"/>
    </source>
</evidence>
<proteinExistence type="predicted"/>
<keyword evidence="2" id="KW-1185">Reference proteome</keyword>
<dbReference type="OrthoDB" id="7285065at2"/>
<dbReference type="Proteomes" id="UP000295023">
    <property type="component" value="Unassembled WGS sequence"/>
</dbReference>
<evidence type="ECO:0000313" key="2">
    <source>
        <dbReference type="Proteomes" id="UP000295023"/>
    </source>
</evidence>
<dbReference type="AlphaFoldDB" id="A0A4R4D5A8"/>
<sequence length="146" mass="15321">MSPGAITPESLAAAGAFVARALAEHPDRGLSARALVATLRDVERIEGAVLDGAAVELGRRLARLHGLPAPGFPVEFHADLSGLSDRALALGALRLAGWLDALAWPWPSREARLLALGAARLLAADPLVLPPRWLGPYRTAQRCTAA</sequence>
<name>A0A4R4D5A8_9PROT</name>
<reference evidence="1 2" key="1">
    <citation type="submission" date="2019-03" db="EMBL/GenBank/DDBJ databases">
        <title>Paracraurococcus aquatilis NE82 genome sequence.</title>
        <authorList>
            <person name="Zhao Y."/>
            <person name="Du Z."/>
        </authorList>
    </citation>
    <scope>NUCLEOTIDE SEQUENCE [LARGE SCALE GENOMIC DNA]</scope>
    <source>
        <strain evidence="1 2">NE82</strain>
    </source>
</reference>
<dbReference type="EMBL" id="SKBM01000032">
    <property type="protein sequence ID" value="TCZ54591.1"/>
    <property type="molecule type" value="Genomic_DNA"/>
</dbReference>
<comment type="caution">
    <text evidence="1">The sequence shown here is derived from an EMBL/GenBank/DDBJ whole genome shotgun (WGS) entry which is preliminary data.</text>
</comment>
<gene>
    <name evidence="1" type="ORF">EXY23_23245</name>
</gene>
<dbReference type="RefSeq" id="WP_132295519.1">
    <property type="nucleotide sequence ID" value="NZ_SKBM01000032.1"/>
</dbReference>
<organism evidence="1 2">
    <name type="scientific">Roseicella aquatilis</name>
    <dbReference type="NCBI Taxonomy" id="2527868"/>
    <lineage>
        <taxon>Bacteria</taxon>
        <taxon>Pseudomonadati</taxon>
        <taxon>Pseudomonadota</taxon>
        <taxon>Alphaproteobacteria</taxon>
        <taxon>Acetobacterales</taxon>
        <taxon>Roseomonadaceae</taxon>
        <taxon>Roseicella</taxon>
    </lineage>
</organism>
<protein>
    <submittedName>
        <fullName evidence="1">Uncharacterized protein</fullName>
    </submittedName>
</protein>